<comment type="caution">
    <text evidence="2">The sequence shown here is derived from an EMBL/GenBank/DDBJ whole genome shotgun (WGS) entry which is preliminary data.</text>
</comment>
<evidence type="ECO:0000313" key="2">
    <source>
        <dbReference type="EMBL" id="RAW63937.1"/>
    </source>
</evidence>
<feature type="compositionally biased region" description="Basic and acidic residues" evidence="1">
    <location>
        <begin position="97"/>
        <end position="109"/>
    </location>
</feature>
<name>A0A329USJ1_9FIRM</name>
<gene>
    <name evidence="2" type="ORF">C4N21_11965</name>
</gene>
<dbReference type="AlphaFoldDB" id="A0A329USJ1"/>
<evidence type="ECO:0000313" key="3">
    <source>
        <dbReference type="Proteomes" id="UP000250550"/>
    </source>
</evidence>
<proteinExistence type="predicted"/>
<dbReference type="Proteomes" id="UP000250550">
    <property type="component" value="Unassembled WGS sequence"/>
</dbReference>
<accession>A0A329USJ1</accession>
<organism evidence="2 3">
    <name type="scientific">Faecalibacterium prausnitzii</name>
    <dbReference type="NCBI Taxonomy" id="853"/>
    <lineage>
        <taxon>Bacteria</taxon>
        <taxon>Bacillati</taxon>
        <taxon>Bacillota</taxon>
        <taxon>Clostridia</taxon>
        <taxon>Eubacteriales</taxon>
        <taxon>Oscillospiraceae</taxon>
        <taxon>Faecalibacterium</taxon>
    </lineage>
</organism>
<feature type="region of interest" description="Disordered" evidence="1">
    <location>
        <begin position="56"/>
        <end position="121"/>
    </location>
</feature>
<reference evidence="2 3" key="1">
    <citation type="submission" date="2018-02" db="EMBL/GenBank/DDBJ databases">
        <title>Complete genome sequencing of Faecalibacterium prausnitzii strains isolated from the human gut.</title>
        <authorList>
            <person name="Fitzgerald B.C."/>
            <person name="Shkoporov A.N."/>
            <person name="Ross P.R."/>
            <person name="Hill C."/>
        </authorList>
    </citation>
    <scope>NUCLEOTIDE SEQUENCE [LARGE SCALE GENOMIC DNA]</scope>
    <source>
        <strain evidence="2 3">APC924/119</strain>
    </source>
</reference>
<dbReference type="EMBL" id="PRLF01000021">
    <property type="protein sequence ID" value="RAW63937.1"/>
    <property type="molecule type" value="Genomic_DNA"/>
</dbReference>
<sequence length="121" mass="13589">MWLHTFIRYHKTHRNALFFAYFFRGAPGRRTIWNAQRSAGKVPACQQRAGTLRWARGREGCSDSPLPTSGLHPPRNATTATAASGGNREQLLGQRPARRECRPRHEADAGCRNPSPRATRP</sequence>
<evidence type="ECO:0000256" key="1">
    <source>
        <dbReference type="SAM" id="MobiDB-lite"/>
    </source>
</evidence>
<protein>
    <submittedName>
        <fullName evidence="2">Uncharacterized protein</fullName>
    </submittedName>
</protein>